<dbReference type="Proteomes" id="UP000054485">
    <property type="component" value="Unassembled WGS sequence"/>
</dbReference>
<organism evidence="2 3">
    <name type="scientific">Suillus luteus UH-Slu-Lm8-n1</name>
    <dbReference type="NCBI Taxonomy" id="930992"/>
    <lineage>
        <taxon>Eukaryota</taxon>
        <taxon>Fungi</taxon>
        <taxon>Dikarya</taxon>
        <taxon>Basidiomycota</taxon>
        <taxon>Agaricomycotina</taxon>
        <taxon>Agaricomycetes</taxon>
        <taxon>Agaricomycetidae</taxon>
        <taxon>Boletales</taxon>
        <taxon>Suillineae</taxon>
        <taxon>Suillaceae</taxon>
        <taxon>Suillus</taxon>
    </lineage>
</organism>
<dbReference type="OrthoDB" id="2679618at2759"/>
<gene>
    <name evidence="2" type="ORF">CY34DRAFT_15317</name>
</gene>
<feature type="chain" id="PRO_5002207707" evidence="1">
    <location>
        <begin position="20"/>
        <end position="72"/>
    </location>
</feature>
<name>A0A0D0AUM3_9AGAM</name>
<sequence length="72" mass="7751">MQLSVLFSAFMSFAILAAASPAPGAISERSSTKRENLDINFQRDLLEESKREELETDLVGYIGYGGGGSGSY</sequence>
<reference evidence="3" key="2">
    <citation type="submission" date="2015-01" db="EMBL/GenBank/DDBJ databases">
        <title>Evolutionary Origins and Diversification of the Mycorrhizal Mutualists.</title>
        <authorList>
            <consortium name="DOE Joint Genome Institute"/>
            <consortium name="Mycorrhizal Genomics Consortium"/>
            <person name="Kohler A."/>
            <person name="Kuo A."/>
            <person name="Nagy L.G."/>
            <person name="Floudas D."/>
            <person name="Copeland A."/>
            <person name="Barry K.W."/>
            <person name="Cichocki N."/>
            <person name="Veneault-Fourrey C."/>
            <person name="LaButti K."/>
            <person name="Lindquist E.A."/>
            <person name="Lipzen A."/>
            <person name="Lundell T."/>
            <person name="Morin E."/>
            <person name="Murat C."/>
            <person name="Riley R."/>
            <person name="Ohm R."/>
            <person name="Sun H."/>
            <person name="Tunlid A."/>
            <person name="Henrissat B."/>
            <person name="Grigoriev I.V."/>
            <person name="Hibbett D.S."/>
            <person name="Martin F."/>
        </authorList>
    </citation>
    <scope>NUCLEOTIDE SEQUENCE [LARGE SCALE GENOMIC DNA]</scope>
    <source>
        <strain evidence="3">UH-Slu-Lm8-n1</strain>
    </source>
</reference>
<keyword evidence="1" id="KW-0732">Signal</keyword>
<dbReference type="EMBL" id="KN835416">
    <property type="protein sequence ID" value="KIK38002.1"/>
    <property type="molecule type" value="Genomic_DNA"/>
</dbReference>
<reference evidence="2 3" key="1">
    <citation type="submission" date="2014-04" db="EMBL/GenBank/DDBJ databases">
        <authorList>
            <consortium name="DOE Joint Genome Institute"/>
            <person name="Kuo A."/>
            <person name="Ruytinx J."/>
            <person name="Rineau F."/>
            <person name="Colpaert J."/>
            <person name="Kohler A."/>
            <person name="Nagy L.G."/>
            <person name="Floudas D."/>
            <person name="Copeland A."/>
            <person name="Barry K.W."/>
            <person name="Cichocki N."/>
            <person name="Veneault-Fourrey C."/>
            <person name="LaButti K."/>
            <person name="Lindquist E.A."/>
            <person name="Lipzen A."/>
            <person name="Lundell T."/>
            <person name="Morin E."/>
            <person name="Murat C."/>
            <person name="Sun H."/>
            <person name="Tunlid A."/>
            <person name="Henrissat B."/>
            <person name="Grigoriev I.V."/>
            <person name="Hibbett D.S."/>
            <person name="Martin F."/>
            <person name="Nordberg H.P."/>
            <person name="Cantor M.N."/>
            <person name="Hua S.X."/>
        </authorList>
    </citation>
    <scope>NUCLEOTIDE SEQUENCE [LARGE SCALE GENOMIC DNA]</scope>
    <source>
        <strain evidence="2 3">UH-Slu-Lm8-n1</strain>
    </source>
</reference>
<dbReference type="InParanoid" id="A0A0D0AUM3"/>
<dbReference type="AlphaFoldDB" id="A0A0D0AUM3"/>
<dbReference type="HOGENOM" id="CLU_204944_0_0_1"/>
<protein>
    <submittedName>
        <fullName evidence="2">Uncharacterized protein</fullName>
    </submittedName>
</protein>
<evidence type="ECO:0000313" key="2">
    <source>
        <dbReference type="EMBL" id="KIK38002.1"/>
    </source>
</evidence>
<evidence type="ECO:0000256" key="1">
    <source>
        <dbReference type="SAM" id="SignalP"/>
    </source>
</evidence>
<proteinExistence type="predicted"/>
<accession>A0A0D0AUM3</accession>
<keyword evidence="3" id="KW-1185">Reference proteome</keyword>
<evidence type="ECO:0000313" key="3">
    <source>
        <dbReference type="Proteomes" id="UP000054485"/>
    </source>
</evidence>
<feature type="signal peptide" evidence="1">
    <location>
        <begin position="1"/>
        <end position="19"/>
    </location>
</feature>